<reference evidence="3 4" key="1">
    <citation type="submission" date="2019-02" db="EMBL/GenBank/DDBJ databases">
        <title>Genome of Pseudomonas korensis isolated from heavy metal contaminated environment.</title>
        <authorList>
            <person name="Ayangbenro A.S."/>
            <person name="Babalola O."/>
        </authorList>
    </citation>
    <scope>NUCLEOTIDE SEQUENCE [LARGE SCALE GENOMIC DNA]</scope>
    <source>
        <strain evidence="3 4">AB36</strain>
    </source>
</reference>
<evidence type="ECO:0000259" key="2">
    <source>
        <dbReference type="PROSITE" id="PS50280"/>
    </source>
</evidence>
<protein>
    <submittedName>
        <fullName evidence="3">SET domain-containing protein</fullName>
    </submittedName>
</protein>
<comment type="caution">
    <text evidence="3">The sequence shown here is derived from an EMBL/GenBank/DDBJ whole genome shotgun (WGS) entry which is preliminary data.</text>
</comment>
<feature type="region of interest" description="Disordered" evidence="1">
    <location>
        <begin position="1227"/>
        <end position="1264"/>
    </location>
</feature>
<sequence length="1498" mass="167155">MNTSLSRFYSRTPPRRLQDLNHLISYLHALVGEHFNGDARDLYYHPPASSALGRECKEAFRVLKKLEEDEDFIRHVSTPVGVDTSPLGNDFLSDLVSFQLSSSKTPAPSPPEVFTIAGYAVTLRQLPMYWSIDVDVLLDIHRKVGNGVKSDGSVRLDLVLAYYSLQPLRPTNNADWQRLLHNLVDHRALWLLGHDGHVSDLEHLFGATSDQAILRIVRQIELETSRSLLANLLPGKFNDKLENFANTTPVALLETVLGAAKNLQLALRIARELDWYGARDNQQCPPAVLKKLLWRALWLTVKPGPHGNYRNELQILIETGSRYSLIRQSLIEHFQRSLSVNRPTALLAVAVLKSHIASEAWVQDIPEDLPYGTSSTWVNFKSGFILAESIAPGSPRHMTFEQLVNLPAEHYQAHVDDAEQQRLVTAAKLRPTVDWAVETGLLGERHGAYSISEVELAVQTLEQHERDVVRAMQDLTLRPPSRFRYQTDAAFEEAFRNWLDTPRAAYATLIKALLSQYLPACGTDLERDEVVVYSLRLPLHDTQVEHENPANTNAVRARSGFILRTVNPAYPTDVRYMEVFPFAGVVRWRKELKFLQVGGEIAVESIGSSSRTTRGSFRKGTPLPFDWDAYRDGSKPRDNQQATLIVEQVAETLEAVPIEQRAPDVAARTLPFAANNLTSARAESLAAMIARELFFKDESALLEQTRKATRSMDLGRDFLQDLAFWGKIFVPFWSAIDDLTSGEPKRIESGGLGLFTDIVSFALPIGKYIAGCTRLATQAGKLGIRMALPRFASLTRTLVISTLQELNPLESVLSLLRLGRFTLRKIGRATLRQTRMGIARLRDGSVAAHHLMAVDPTTWTPRQPGDRLCTVEGIANIPMRNVGSADAVDYRLIDALSSQAFGPRFREPLTVMSNSSPLLRPYAVEPSWISGLKADSRGIFFRPEYNQRFICNIDEHGTIAVYQIRENSYGFIKETAMTGENSFSVVLVNPKNNRDLSINLSSVRPGHWYSHPIGMKGGAPEHSNKVTPLILTQWSEFSEQALGRAIKDFAKKHRLDPETFRQFVHTQGQLTPLGQQVLDQAEIARVAVTFENLQNWRAMAREDRNSLTLEGFAAEHNLDPADLMDHVNADGSFKARGKVLEKYASNQRFTPLTAEHLNEWERHFLATGSATTMDMFVHNNDLNPVLWVTYVNDRGELRSAVRESLQLIAASEPVEILPRKSIPVGYGIKSGPRHLPEPPTPSSPEPTSLPTAGSSKRPRLDNPATATASALDLTPSLGHHINNNAPILQDPTDVRISLTHQLEGDIDKIAITDANRFFADFQGPRLKEMQRRITEDVHEWIFEEGVHHDRLTDRFELRRPTDGPERGLSVFAKVDIEPFEVLGPYAGKLHRTAKSLHAEMLDKSHESVSTFLFATATKGATLSGHGNSNLLSMINAVNVPGQANIGVENVGSICVGKYMVFLVAWEKIPAGTELFLDYGTDYWKAFKPAGAASASDPT</sequence>
<evidence type="ECO:0000313" key="4">
    <source>
        <dbReference type="Proteomes" id="UP000291107"/>
    </source>
</evidence>
<dbReference type="Gene3D" id="2.170.270.10">
    <property type="entry name" value="SET domain"/>
    <property type="match status" value="1"/>
</dbReference>
<feature type="domain" description="SET" evidence="2">
    <location>
        <begin position="1353"/>
        <end position="1479"/>
    </location>
</feature>
<proteinExistence type="predicted"/>
<dbReference type="SUPFAM" id="SSF82199">
    <property type="entry name" value="SET domain"/>
    <property type="match status" value="1"/>
</dbReference>
<dbReference type="RefSeq" id="WP_129998572.1">
    <property type="nucleotide sequence ID" value="NZ_SEUB01000004.1"/>
</dbReference>
<gene>
    <name evidence="3" type="ORF">EVS84_12305</name>
</gene>
<evidence type="ECO:0000313" key="3">
    <source>
        <dbReference type="EMBL" id="RYM41936.1"/>
    </source>
</evidence>
<name>A0A4Q4L4M6_9PSED</name>
<dbReference type="Proteomes" id="UP000291107">
    <property type="component" value="Unassembled WGS sequence"/>
</dbReference>
<evidence type="ECO:0000256" key="1">
    <source>
        <dbReference type="SAM" id="MobiDB-lite"/>
    </source>
</evidence>
<dbReference type="InterPro" id="IPR046341">
    <property type="entry name" value="SET_dom_sf"/>
</dbReference>
<dbReference type="EMBL" id="SEUB01000004">
    <property type="protein sequence ID" value="RYM41936.1"/>
    <property type="molecule type" value="Genomic_DNA"/>
</dbReference>
<accession>A0A4Q4L4M6</accession>
<organism evidence="3 4">
    <name type="scientific">Pseudomonas koreensis</name>
    <dbReference type="NCBI Taxonomy" id="198620"/>
    <lineage>
        <taxon>Bacteria</taxon>
        <taxon>Pseudomonadati</taxon>
        <taxon>Pseudomonadota</taxon>
        <taxon>Gammaproteobacteria</taxon>
        <taxon>Pseudomonadales</taxon>
        <taxon>Pseudomonadaceae</taxon>
        <taxon>Pseudomonas</taxon>
    </lineage>
</organism>
<dbReference type="PROSITE" id="PS50280">
    <property type="entry name" value="SET"/>
    <property type="match status" value="1"/>
</dbReference>
<dbReference type="InterPro" id="IPR001214">
    <property type="entry name" value="SET_dom"/>
</dbReference>
<dbReference type="SMART" id="SM00317">
    <property type="entry name" value="SET"/>
    <property type="match status" value="1"/>
</dbReference>